<dbReference type="InterPro" id="IPR035911">
    <property type="entry name" value="MurE/MurF_N"/>
</dbReference>
<dbReference type="NCBIfam" id="NF001126">
    <property type="entry name" value="PRK00139.1-4"/>
    <property type="match status" value="1"/>
</dbReference>
<evidence type="ECO:0000256" key="1">
    <source>
        <dbReference type="ARBA" id="ARBA00005898"/>
    </source>
</evidence>
<name>A0A5B8RBX5_9ZZZZ</name>
<accession>A0A5B8RBX5</accession>
<dbReference type="InterPro" id="IPR013221">
    <property type="entry name" value="Mur_ligase_cen"/>
</dbReference>
<organism evidence="4">
    <name type="scientific">uncultured organism</name>
    <dbReference type="NCBI Taxonomy" id="155900"/>
    <lineage>
        <taxon>unclassified sequences</taxon>
        <taxon>environmental samples</taxon>
    </lineage>
</organism>
<evidence type="ECO:0000313" key="4">
    <source>
        <dbReference type="EMBL" id="QEA04974.1"/>
    </source>
</evidence>
<dbReference type="EMBL" id="MN079092">
    <property type="protein sequence ID" value="QEA04974.1"/>
    <property type="molecule type" value="Genomic_DNA"/>
</dbReference>
<sequence length="499" mass="50999">MTERRLDGLLAPLGIDAPALALTDLALDSREVAEGGVFLAVRGAGGHGLAHLEDALARKPAAVLWDPEGAPDAYAVLERCERAGVAAIAVPGLGGSIGMLAARFFGGPGRRLRLVGVTGTDGKTSTTQFVAAALDRAGHPWASIGTLGWGRPGALRETRHTTPDVVGLQRRLAALVDDGVEGVAMEVSSHALDQDRTQGLDFEVAVLTNLSRDHLDYHGSDAAYAAAKARLFLDTEPAAAVLNLDDAFGRDMAARTGAAVIGYSLADAPGARIRARGVHAGDEGLAFTLDIDGDAVDVAVPVFGLFNVANLLATAGVLLALGEPAGSIAATLAACRPVPGRMQALGGGDRPLVIVDYAHTPAALEAALAASRQHCAGALWCVFGCGGDRDTGKRAPMGRAAAGLADHVILTSDNPRGEPPESIIDAIRAGLPAPDAARAIPDRGEAIRTAVAGAHAGDVVLVAGKGHEAYQIVGDEVRAFSDREAVEAALAAGEGPWSR</sequence>
<dbReference type="Gene3D" id="3.40.1190.10">
    <property type="entry name" value="Mur-like, catalytic domain"/>
    <property type="match status" value="1"/>
</dbReference>
<protein>
    <submittedName>
        <fullName evidence="4">UDP-N-acetylmuramoyl-L-alanyl-D-glutamate--2, 6-diaminopimelate ligase</fullName>
        <ecNumber evidence="4">6.3.2.13</ecNumber>
    </submittedName>
</protein>
<dbReference type="HAMAP" id="MF_00208">
    <property type="entry name" value="MurE"/>
    <property type="match status" value="1"/>
</dbReference>
<dbReference type="Gene3D" id="3.90.190.20">
    <property type="entry name" value="Mur ligase, C-terminal domain"/>
    <property type="match status" value="1"/>
</dbReference>
<dbReference type="GO" id="GO:0008765">
    <property type="term" value="F:UDP-N-acetylmuramoylalanyl-D-glutamate-2,6-diaminopimelate ligase activity"/>
    <property type="evidence" value="ECO:0007669"/>
    <property type="project" value="UniProtKB-EC"/>
</dbReference>
<dbReference type="NCBIfam" id="NF001124">
    <property type="entry name" value="PRK00139.1-2"/>
    <property type="match status" value="1"/>
</dbReference>
<dbReference type="SUPFAM" id="SSF53623">
    <property type="entry name" value="MurD-like peptide ligases, catalytic domain"/>
    <property type="match status" value="1"/>
</dbReference>
<dbReference type="EC" id="6.3.2.13" evidence="4"/>
<dbReference type="PANTHER" id="PTHR23135:SF4">
    <property type="entry name" value="UDP-N-ACETYLMURAMOYL-L-ALANYL-D-GLUTAMATE--2,6-DIAMINOPIMELATE LIGASE MURE HOMOLOG, CHLOROPLASTIC"/>
    <property type="match status" value="1"/>
</dbReference>
<dbReference type="SUPFAM" id="SSF63418">
    <property type="entry name" value="MurE/MurF N-terminal domain"/>
    <property type="match status" value="1"/>
</dbReference>
<dbReference type="Gene3D" id="3.40.1390.10">
    <property type="entry name" value="MurE/MurF, N-terminal domain"/>
    <property type="match status" value="1"/>
</dbReference>
<dbReference type="SUPFAM" id="SSF53244">
    <property type="entry name" value="MurD-like peptide ligases, peptide-binding domain"/>
    <property type="match status" value="1"/>
</dbReference>
<dbReference type="InterPro" id="IPR005761">
    <property type="entry name" value="UDP-N-AcMur-Glu-dNH2Pim_ligase"/>
</dbReference>
<keyword evidence="4" id="KW-0436">Ligase</keyword>
<dbReference type="InterPro" id="IPR036615">
    <property type="entry name" value="Mur_ligase_C_dom_sf"/>
</dbReference>
<dbReference type="InterPro" id="IPR004101">
    <property type="entry name" value="Mur_ligase_C"/>
</dbReference>
<evidence type="ECO:0000259" key="2">
    <source>
        <dbReference type="Pfam" id="PF02875"/>
    </source>
</evidence>
<evidence type="ECO:0000259" key="3">
    <source>
        <dbReference type="Pfam" id="PF08245"/>
    </source>
</evidence>
<proteinExistence type="inferred from homology"/>
<dbReference type="NCBIfam" id="TIGR01085">
    <property type="entry name" value="murE"/>
    <property type="match status" value="1"/>
</dbReference>
<gene>
    <name evidence="4" type="primary">murE</name>
    <name evidence="4" type="ORF">KBTEX_01292</name>
</gene>
<dbReference type="Pfam" id="PF02875">
    <property type="entry name" value="Mur_ligase_C"/>
    <property type="match status" value="1"/>
</dbReference>
<dbReference type="PANTHER" id="PTHR23135">
    <property type="entry name" value="MUR LIGASE FAMILY MEMBER"/>
    <property type="match status" value="1"/>
</dbReference>
<dbReference type="GO" id="GO:0051301">
    <property type="term" value="P:cell division"/>
    <property type="evidence" value="ECO:0007669"/>
    <property type="project" value="InterPro"/>
</dbReference>
<feature type="domain" description="Mur ligase C-terminal" evidence="2">
    <location>
        <begin position="340"/>
        <end position="466"/>
    </location>
</feature>
<reference evidence="4" key="1">
    <citation type="submission" date="2019-06" db="EMBL/GenBank/DDBJ databases">
        <authorList>
            <person name="Murdoch R.W."/>
            <person name="Fathepure B."/>
        </authorList>
    </citation>
    <scope>NUCLEOTIDE SEQUENCE</scope>
</reference>
<dbReference type="GO" id="GO:0005524">
    <property type="term" value="F:ATP binding"/>
    <property type="evidence" value="ECO:0007669"/>
    <property type="project" value="InterPro"/>
</dbReference>
<dbReference type="AlphaFoldDB" id="A0A5B8RBX5"/>
<comment type="similarity">
    <text evidence="1">Belongs to the MurCDEF family. MurE subfamily.</text>
</comment>
<dbReference type="InterPro" id="IPR036565">
    <property type="entry name" value="Mur-like_cat_sf"/>
</dbReference>
<dbReference type="Pfam" id="PF08245">
    <property type="entry name" value="Mur_ligase_M"/>
    <property type="match status" value="1"/>
</dbReference>
<feature type="domain" description="Mur ligase central" evidence="3">
    <location>
        <begin position="117"/>
        <end position="317"/>
    </location>
</feature>